<organism evidence="1 2">
    <name type="scientific">Araneus ventricosus</name>
    <name type="common">Orbweaver spider</name>
    <name type="synonym">Epeira ventricosa</name>
    <dbReference type="NCBI Taxonomy" id="182803"/>
    <lineage>
        <taxon>Eukaryota</taxon>
        <taxon>Metazoa</taxon>
        <taxon>Ecdysozoa</taxon>
        <taxon>Arthropoda</taxon>
        <taxon>Chelicerata</taxon>
        <taxon>Arachnida</taxon>
        <taxon>Araneae</taxon>
        <taxon>Araneomorphae</taxon>
        <taxon>Entelegynae</taxon>
        <taxon>Araneoidea</taxon>
        <taxon>Araneidae</taxon>
        <taxon>Araneus</taxon>
    </lineage>
</organism>
<comment type="caution">
    <text evidence="1">The sequence shown here is derived from an EMBL/GenBank/DDBJ whole genome shotgun (WGS) entry which is preliminary data.</text>
</comment>
<dbReference type="Proteomes" id="UP000499080">
    <property type="component" value="Unassembled WGS sequence"/>
</dbReference>
<name>A0A4Y2JDJ4_ARAVE</name>
<keyword evidence="2" id="KW-1185">Reference proteome</keyword>
<evidence type="ECO:0000313" key="1">
    <source>
        <dbReference type="EMBL" id="GBM88130.1"/>
    </source>
</evidence>
<proteinExistence type="predicted"/>
<sequence>MTSRARVYKRRQPKGESVFVVRRRTSEFCLQCELSAIESAVTVFTIDFLTVCAAKPESAVTVITSVLSSVCVANLYRSYCTCYLSFVFY</sequence>
<gene>
    <name evidence="1" type="ORF">AVEN_62043_1</name>
</gene>
<evidence type="ECO:0000313" key="2">
    <source>
        <dbReference type="Proteomes" id="UP000499080"/>
    </source>
</evidence>
<dbReference type="EMBL" id="BGPR01003437">
    <property type="protein sequence ID" value="GBM88130.1"/>
    <property type="molecule type" value="Genomic_DNA"/>
</dbReference>
<dbReference type="AlphaFoldDB" id="A0A4Y2JDJ4"/>
<accession>A0A4Y2JDJ4</accession>
<reference evidence="1 2" key="1">
    <citation type="journal article" date="2019" name="Sci. Rep.">
        <title>Orb-weaving spider Araneus ventricosus genome elucidates the spidroin gene catalogue.</title>
        <authorList>
            <person name="Kono N."/>
            <person name="Nakamura H."/>
            <person name="Ohtoshi R."/>
            <person name="Moran D.A.P."/>
            <person name="Shinohara A."/>
            <person name="Yoshida Y."/>
            <person name="Fujiwara M."/>
            <person name="Mori M."/>
            <person name="Tomita M."/>
            <person name="Arakawa K."/>
        </authorList>
    </citation>
    <scope>NUCLEOTIDE SEQUENCE [LARGE SCALE GENOMIC DNA]</scope>
</reference>
<protein>
    <submittedName>
        <fullName evidence="1">Uncharacterized protein</fullName>
    </submittedName>
</protein>